<comment type="caution">
    <text evidence="1">The sequence shown here is derived from an EMBL/GenBank/DDBJ whole genome shotgun (WGS) entry which is preliminary data.</text>
</comment>
<organism evidence="1 2">
    <name type="scientific">Timema podura</name>
    <name type="common">Walking stick</name>
    <dbReference type="NCBI Taxonomy" id="61482"/>
    <lineage>
        <taxon>Eukaryota</taxon>
        <taxon>Metazoa</taxon>
        <taxon>Ecdysozoa</taxon>
        <taxon>Arthropoda</taxon>
        <taxon>Hexapoda</taxon>
        <taxon>Insecta</taxon>
        <taxon>Pterygota</taxon>
        <taxon>Neoptera</taxon>
        <taxon>Polyneoptera</taxon>
        <taxon>Phasmatodea</taxon>
        <taxon>Timematodea</taxon>
        <taxon>Timematoidea</taxon>
        <taxon>Timematidae</taxon>
        <taxon>Timema</taxon>
    </lineage>
</organism>
<sequence>MTKVQCVYQYQSPGKLRGLNPFNQPVRAEFRPLNSHQHRSCNNGWVFNKTELFDFIICSQLIRQCQELGLARLTGITKSSPYSMSQFSIQADYLQRHTTGYVNV</sequence>
<dbReference type="EMBL" id="CAJPIN010034786">
    <property type="protein sequence ID" value="CAG2064522.1"/>
    <property type="molecule type" value="Genomic_DNA"/>
</dbReference>
<feature type="non-terminal residue" evidence="1">
    <location>
        <position position="104"/>
    </location>
</feature>
<evidence type="ECO:0000313" key="1">
    <source>
        <dbReference type="EMBL" id="CAG2064522.1"/>
    </source>
</evidence>
<dbReference type="Proteomes" id="UP001153148">
    <property type="component" value="Unassembled WGS sequence"/>
</dbReference>
<reference evidence="1" key="1">
    <citation type="submission" date="2021-03" db="EMBL/GenBank/DDBJ databases">
        <authorList>
            <person name="Tran Van P."/>
        </authorList>
    </citation>
    <scope>NUCLEOTIDE SEQUENCE</scope>
</reference>
<gene>
    <name evidence="1" type="ORF">TPAB3V08_LOCUS11468</name>
</gene>
<proteinExistence type="predicted"/>
<protein>
    <submittedName>
        <fullName evidence="1">Uncharacterized protein</fullName>
    </submittedName>
</protein>
<evidence type="ECO:0000313" key="2">
    <source>
        <dbReference type="Proteomes" id="UP001153148"/>
    </source>
</evidence>
<keyword evidence="2" id="KW-1185">Reference proteome</keyword>
<accession>A0ABN7P9L8</accession>
<name>A0ABN7P9L8_TIMPD</name>